<evidence type="ECO:0000256" key="7">
    <source>
        <dbReference type="ARBA" id="ARBA00023239"/>
    </source>
</evidence>
<feature type="domain" description="Indole-3-glycerol phosphate synthase" evidence="9">
    <location>
        <begin position="3"/>
        <end position="255"/>
    </location>
</feature>
<dbReference type="Pfam" id="PF00218">
    <property type="entry name" value="IGPS"/>
    <property type="match status" value="1"/>
</dbReference>
<comment type="similarity">
    <text evidence="8">Belongs to the TrpC family.</text>
</comment>
<gene>
    <name evidence="8" type="primary">trpC</name>
    <name evidence="10" type="ORF">AUJ95_06610</name>
</gene>
<organism evidence="10 11">
    <name type="scientific">Candidatus Desantisbacteria bacterium CG2_30_40_21</name>
    <dbReference type="NCBI Taxonomy" id="1817895"/>
    <lineage>
        <taxon>Bacteria</taxon>
        <taxon>Candidatus Desantisiibacteriota</taxon>
    </lineage>
</organism>
<keyword evidence="7 8" id="KW-0456">Lyase</keyword>
<dbReference type="AlphaFoldDB" id="A0A1J5DT19"/>
<dbReference type="Proteomes" id="UP000183085">
    <property type="component" value="Unassembled WGS sequence"/>
</dbReference>
<dbReference type="UniPathway" id="UPA00035">
    <property type="reaction ID" value="UER00043"/>
</dbReference>
<keyword evidence="3 8" id="KW-0028">Amino-acid biosynthesis</keyword>
<dbReference type="InterPro" id="IPR001468">
    <property type="entry name" value="Indole-3-GlycerolPSynthase_CS"/>
</dbReference>
<evidence type="ECO:0000256" key="6">
    <source>
        <dbReference type="ARBA" id="ARBA00023141"/>
    </source>
</evidence>
<dbReference type="STRING" id="1817895.AUJ95_06610"/>
<dbReference type="GO" id="GO:0004425">
    <property type="term" value="F:indole-3-glycerol-phosphate synthase activity"/>
    <property type="evidence" value="ECO:0007669"/>
    <property type="project" value="UniProtKB-UniRule"/>
</dbReference>
<dbReference type="PANTHER" id="PTHR22854:SF2">
    <property type="entry name" value="INDOLE-3-GLYCEROL-PHOSPHATE SYNTHASE"/>
    <property type="match status" value="1"/>
</dbReference>
<name>A0A1J5DT19_9BACT</name>
<keyword evidence="5 8" id="KW-0822">Tryptophan biosynthesis</keyword>
<dbReference type="NCBIfam" id="NF001377">
    <property type="entry name" value="PRK00278.2-4"/>
    <property type="match status" value="1"/>
</dbReference>
<reference evidence="10 11" key="1">
    <citation type="journal article" date="2016" name="Environ. Microbiol.">
        <title>Genomic resolution of a cold subsurface aquifer community provides metabolic insights for novel microbes adapted to high CO concentrations.</title>
        <authorList>
            <person name="Probst A.J."/>
            <person name="Castelle C.J."/>
            <person name="Singh A."/>
            <person name="Brown C.T."/>
            <person name="Anantharaman K."/>
            <person name="Sharon I."/>
            <person name="Hug L.A."/>
            <person name="Burstein D."/>
            <person name="Emerson J.B."/>
            <person name="Thomas B.C."/>
            <person name="Banfield J.F."/>
        </authorList>
    </citation>
    <scope>NUCLEOTIDE SEQUENCE [LARGE SCALE GENOMIC DNA]</scope>
    <source>
        <strain evidence="10">CG2_30_40_21</strain>
    </source>
</reference>
<dbReference type="PANTHER" id="PTHR22854">
    <property type="entry name" value="TRYPTOPHAN BIOSYNTHESIS PROTEIN"/>
    <property type="match status" value="1"/>
</dbReference>
<accession>A0A1J5DT19</accession>
<keyword evidence="4 8" id="KW-0210">Decarboxylase</keyword>
<evidence type="ECO:0000256" key="1">
    <source>
        <dbReference type="ARBA" id="ARBA00001633"/>
    </source>
</evidence>
<proteinExistence type="inferred from homology"/>
<evidence type="ECO:0000313" key="11">
    <source>
        <dbReference type="Proteomes" id="UP000183085"/>
    </source>
</evidence>
<evidence type="ECO:0000256" key="4">
    <source>
        <dbReference type="ARBA" id="ARBA00022793"/>
    </source>
</evidence>
<keyword evidence="6 8" id="KW-0057">Aromatic amino acid biosynthesis</keyword>
<dbReference type="PROSITE" id="PS00614">
    <property type="entry name" value="IGPS"/>
    <property type="match status" value="1"/>
</dbReference>
<dbReference type="InterPro" id="IPR013798">
    <property type="entry name" value="Indole-3-glycerol_P_synth_dom"/>
</dbReference>
<dbReference type="InterPro" id="IPR011060">
    <property type="entry name" value="RibuloseP-bd_barrel"/>
</dbReference>
<evidence type="ECO:0000313" key="10">
    <source>
        <dbReference type="EMBL" id="OIP38603.1"/>
    </source>
</evidence>
<dbReference type="EC" id="4.1.1.48" evidence="8"/>
<dbReference type="SUPFAM" id="SSF51366">
    <property type="entry name" value="Ribulose-phoshate binding barrel"/>
    <property type="match status" value="1"/>
</dbReference>
<evidence type="ECO:0000256" key="2">
    <source>
        <dbReference type="ARBA" id="ARBA00004696"/>
    </source>
</evidence>
<sequence length="258" mass="28503">MYLTEILKHKTIEVAERKNNVPLEVLKAKSYSLLVRRSFKTAISSTDGINLIAEVKKASPSAGVIREDFDPIALAMEYEEAGAKAISVLTDENFFQGSMDILKMVRAAVHIPVLCKDFIIDEYQIYEAAIAGSDAILLIASGLSIGQMNRFMDIAHALQMDCLVETHSTDDVEKVLETNALIIGINNRNLRTFIVEPKTTLMLKVLLPHGKIVVSESGISSPEIISLYREKGIHAVLIGEALIRSNDIKAKIRELIGR</sequence>
<dbReference type="HAMAP" id="MF_00134_B">
    <property type="entry name" value="IGPS_B"/>
    <property type="match status" value="1"/>
</dbReference>
<dbReference type="CDD" id="cd00331">
    <property type="entry name" value="IGPS"/>
    <property type="match status" value="1"/>
</dbReference>
<dbReference type="FunFam" id="3.20.20.70:FF:000024">
    <property type="entry name" value="Indole-3-glycerol phosphate synthase"/>
    <property type="match status" value="1"/>
</dbReference>
<evidence type="ECO:0000259" key="9">
    <source>
        <dbReference type="Pfam" id="PF00218"/>
    </source>
</evidence>
<dbReference type="InterPro" id="IPR045186">
    <property type="entry name" value="Indole-3-glycerol_P_synth"/>
</dbReference>
<dbReference type="InterPro" id="IPR013785">
    <property type="entry name" value="Aldolase_TIM"/>
</dbReference>
<dbReference type="Gene3D" id="3.20.20.70">
    <property type="entry name" value="Aldolase class I"/>
    <property type="match status" value="1"/>
</dbReference>
<comment type="catalytic activity">
    <reaction evidence="1 8">
        <text>1-(2-carboxyphenylamino)-1-deoxy-D-ribulose 5-phosphate + H(+) = (1S,2R)-1-C-(indol-3-yl)glycerol 3-phosphate + CO2 + H2O</text>
        <dbReference type="Rhea" id="RHEA:23476"/>
        <dbReference type="ChEBI" id="CHEBI:15377"/>
        <dbReference type="ChEBI" id="CHEBI:15378"/>
        <dbReference type="ChEBI" id="CHEBI:16526"/>
        <dbReference type="ChEBI" id="CHEBI:58613"/>
        <dbReference type="ChEBI" id="CHEBI:58866"/>
        <dbReference type="EC" id="4.1.1.48"/>
    </reaction>
</comment>
<comment type="caution">
    <text evidence="10">The sequence shown here is derived from an EMBL/GenBank/DDBJ whole genome shotgun (WGS) entry which is preliminary data.</text>
</comment>
<evidence type="ECO:0000256" key="8">
    <source>
        <dbReference type="HAMAP-Rule" id="MF_00134"/>
    </source>
</evidence>
<comment type="pathway">
    <text evidence="2 8">Amino-acid biosynthesis; L-tryptophan biosynthesis; L-tryptophan from chorismate: step 4/5.</text>
</comment>
<evidence type="ECO:0000256" key="3">
    <source>
        <dbReference type="ARBA" id="ARBA00022605"/>
    </source>
</evidence>
<dbReference type="GO" id="GO:0004640">
    <property type="term" value="F:phosphoribosylanthranilate isomerase activity"/>
    <property type="evidence" value="ECO:0007669"/>
    <property type="project" value="TreeGrafter"/>
</dbReference>
<dbReference type="GO" id="GO:0000162">
    <property type="term" value="P:L-tryptophan biosynthetic process"/>
    <property type="evidence" value="ECO:0007669"/>
    <property type="project" value="UniProtKB-UniRule"/>
</dbReference>
<evidence type="ECO:0000256" key="5">
    <source>
        <dbReference type="ARBA" id="ARBA00022822"/>
    </source>
</evidence>
<dbReference type="EMBL" id="MNYI01000174">
    <property type="protein sequence ID" value="OIP38603.1"/>
    <property type="molecule type" value="Genomic_DNA"/>
</dbReference>
<protein>
    <recommendedName>
        <fullName evidence="8">Indole-3-glycerol phosphate synthase</fullName>
        <shortName evidence="8">IGPS</shortName>
        <ecNumber evidence="8">4.1.1.48</ecNumber>
    </recommendedName>
</protein>